<protein>
    <submittedName>
        <fullName evidence="3">Uncharacterized protein</fullName>
    </submittedName>
</protein>
<keyword evidence="2" id="KW-0812">Transmembrane</keyword>
<sequence>MSQPRSSYHPPPSQTYLLPPSPSSSTYSMAMDPLHPIHTEGNHHHSSTAPKPLSQRPFINKITTPTKPPISPPSSSTTSTTARRFTLVKHPPPPPAPQTRYMTMLLSLDAITRLHNILASFFTYILLLGFVLLPGSFTPAPPSPTPSKPTTTTPPPPSSPTTPEKVFIALGFHCIIVGVLGVVWLGIRWRRNYVWVINKIYIPVVLNGVVGIVGTVVGVVMAEGGFWSVTARAGLGLEIAVVVVAGGLFGWYNFGLLRRLKEEHDGARGKGGGFWEKSGKVPGSLV</sequence>
<organism evidence="3 4">
    <name type="scientific">Cercophora newfieldiana</name>
    <dbReference type="NCBI Taxonomy" id="92897"/>
    <lineage>
        <taxon>Eukaryota</taxon>
        <taxon>Fungi</taxon>
        <taxon>Dikarya</taxon>
        <taxon>Ascomycota</taxon>
        <taxon>Pezizomycotina</taxon>
        <taxon>Sordariomycetes</taxon>
        <taxon>Sordariomycetidae</taxon>
        <taxon>Sordariales</taxon>
        <taxon>Lasiosphaeriaceae</taxon>
        <taxon>Cercophora</taxon>
    </lineage>
</organism>
<evidence type="ECO:0000256" key="2">
    <source>
        <dbReference type="SAM" id="Phobius"/>
    </source>
</evidence>
<feature type="region of interest" description="Disordered" evidence="1">
    <location>
        <begin position="141"/>
        <end position="161"/>
    </location>
</feature>
<dbReference type="Proteomes" id="UP001174936">
    <property type="component" value="Unassembled WGS sequence"/>
</dbReference>
<keyword evidence="2" id="KW-0472">Membrane</keyword>
<gene>
    <name evidence="3" type="ORF">B0T16DRAFT_462483</name>
</gene>
<feature type="transmembrane region" description="Helical" evidence="2">
    <location>
        <begin position="199"/>
        <end position="221"/>
    </location>
</feature>
<feature type="region of interest" description="Disordered" evidence="1">
    <location>
        <begin position="1"/>
        <end position="96"/>
    </location>
</feature>
<dbReference type="AlphaFoldDB" id="A0AA39XTD1"/>
<name>A0AA39XTD1_9PEZI</name>
<feature type="transmembrane region" description="Helical" evidence="2">
    <location>
        <begin position="233"/>
        <end position="254"/>
    </location>
</feature>
<feature type="compositionally biased region" description="Pro residues" evidence="1">
    <location>
        <begin position="141"/>
        <end position="160"/>
    </location>
</feature>
<dbReference type="EMBL" id="JAULSV010000007">
    <property type="protein sequence ID" value="KAK0638730.1"/>
    <property type="molecule type" value="Genomic_DNA"/>
</dbReference>
<reference evidence="3" key="1">
    <citation type="submission" date="2023-06" db="EMBL/GenBank/DDBJ databases">
        <title>Genome-scale phylogeny and comparative genomics of the fungal order Sordariales.</title>
        <authorList>
            <consortium name="Lawrence Berkeley National Laboratory"/>
            <person name="Hensen N."/>
            <person name="Bonometti L."/>
            <person name="Westerberg I."/>
            <person name="Brannstrom I.O."/>
            <person name="Guillou S."/>
            <person name="Cros-Aarteil S."/>
            <person name="Calhoun S."/>
            <person name="Haridas S."/>
            <person name="Kuo A."/>
            <person name="Mondo S."/>
            <person name="Pangilinan J."/>
            <person name="Riley R."/>
            <person name="Labutti K."/>
            <person name="Andreopoulos B."/>
            <person name="Lipzen A."/>
            <person name="Chen C."/>
            <person name="Yanf M."/>
            <person name="Daum C."/>
            <person name="Ng V."/>
            <person name="Clum A."/>
            <person name="Steindorff A."/>
            <person name="Ohm R."/>
            <person name="Martin F."/>
            <person name="Silar P."/>
            <person name="Natvig D."/>
            <person name="Lalanne C."/>
            <person name="Gautier V."/>
            <person name="Ament-Velasquez S.L."/>
            <person name="Kruys A."/>
            <person name="Hutchinson M.I."/>
            <person name="Powell A.J."/>
            <person name="Barry K."/>
            <person name="Miller A.N."/>
            <person name="Grigoriev I.V."/>
            <person name="Debuchy R."/>
            <person name="Gladieux P."/>
            <person name="Thoren M.H."/>
            <person name="Johannesson H."/>
        </authorList>
    </citation>
    <scope>NUCLEOTIDE SEQUENCE</scope>
    <source>
        <strain evidence="3">SMH2532-1</strain>
    </source>
</reference>
<proteinExistence type="predicted"/>
<evidence type="ECO:0000256" key="1">
    <source>
        <dbReference type="SAM" id="MobiDB-lite"/>
    </source>
</evidence>
<feature type="region of interest" description="Disordered" evidence="1">
    <location>
        <begin position="265"/>
        <end position="286"/>
    </location>
</feature>
<evidence type="ECO:0000313" key="4">
    <source>
        <dbReference type="Proteomes" id="UP001174936"/>
    </source>
</evidence>
<feature type="transmembrane region" description="Helical" evidence="2">
    <location>
        <begin position="114"/>
        <end position="133"/>
    </location>
</feature>
<keyword evidence="2" id="KW-1133">Transmembrane helix</keyword>
<comment type="caution">
    <text evidence="3">The sequence shown here is derived from an EMBL/GenBank/DDBJ whole genome shotgun (WGS) entry which is preliminary data.</text>
</comment>
<accession>A0AA39XTD1</accession>
<feature type="compositionally biased region" description="Low complexity" evidence="1">
    <location>
        <begin position="14"/>
        <end position="28"/>
    </location>
</feature>
<keyword evidence="4" id="KW-1185">Reference proteome</keyword>
<feature type="transmembrane region" description="Helical" evidence="2">
    <location>
        <begin position="166"/>
        <end position="187"/>
    </location>
</feature>
<evidence type="ECO:0000313" key="3">
    <source>
        <dbReference type="EMBL" id="KAK0638730.1"/>
    </source>
</evidence>